<dbReference type="Proteomes" id="UP001141183">
    <property type="component" value="Unassembled WGS sequence"/>
</dbReference>
<evidence type="ECO:0000313" key="3">
    <source>
        <dbReference type="EMBL" id="MDC4239944.1"/>
    </source>
</evidence>
<dbReference type="PANTHER" id="PTHR30536:SF5">
    <property type="entry name" value="ALTRONATE DEHYDRATASE"/>
    <property type="match status" value="1"/>
</dbReference>
<dbReference type="InterPro" id="IPR013974">
    <property type="entry name" value="SAF"/>
</dbReference>
<dbReference type="EMBL" id="JAMRYU010000006">
    <property type="protein sequence ID" value="MDC4239944.1"/>
    <property type="molecule type" value="Genomic_DNA"/>
</dbReference>
<dbReference type="CDD" id="cd11613">
    <property type="entry name" value="SAF_AH_GD"/>
    <property type="match status" value="1"/>
</dbReference>
<evidence type="ECO:0000256" key="1">
    <source>
        <dbReference type="ARBA" id="ARBA00023239"/>
    </source>
</evidence>
<dbReference type="Gene3D" id="2.30.130.110">
    <property type="match status" value="1"/>
</dbReference>
<dbReference type="GO" id="GO:0019698">
    <property type="term" value="P:D-galacturonate catabolic process"/>
    <property type="evidence" value="ECO:0007669"/>
    <property type="project" value="TreeGrafter"/>
</dbReference>
<proteinExistence type="predicted"/>
<gene>
    <name evidence="3" type="ORF">NE398_07165</name>
</gene>
<dbReference type="AlphaFoldDB" id="A0A9X3XLQ2"/>
<keyword evidence="1" id="KW-0456">Lyase</keyword>
<dbReference type="SMART" id="SM00858">
    <property type="entry name" value="SAF"/>
    <property type="match status" value="1"/>
</dbReference>
<keyword evidence="4" id="KW-1185">Reference proteome</keyword>
<dbReference type="InterPro" id="IPR052172">
    <property type="entry name" value="UxaA_altronate/galactarate_dh"/>
</dbReference>
<dbReference type="InterPro" id="IPR044144">
    <property type="entry name" value="SAF_UxaA/GarD"/>
</dbReference>
<feature type="domain" description="SAF" evidence="2">
    <location>
        <begin position="11"/>
        <end position="86"/>
    </location>
</feature>
<dbReference type="PANTHER" id="PTHR30536">
    <property type="entry name" value="ALTRONATE/GALACTARATE DEHYDRATASE"/>
    <property type="match status" value="1"/>
</dbReference>
<protein>
    <submittedName>
        <fullName evidence="3">UxaA family hydrolase</fullName>
    </submittedName>
</protein>
<keyword evidence="3" id="KW-0378">Hydrolase</keyword>
<reference evidence="3" key="1">
    <citation type="submission" date="2022-05" db="EMBL/GenBank/DDBJ databases">
        <title>Draft genome sequence of Clostridium tertium strain CP3 isolated from Peru.</title>
        <authorList>
            <person name="Hurtado R."/>
            <person name="Lima L."/>
            <person name="Sousa T."/>
            <person name="Jaiswal A.K."/>
            <person name="Tiwari S."/>
            <person name="Maturrano L."/>
            <person name="Brenig B."/>
            <person name="Azevedo V."/>
        </authorList>
    </citation>
    <scope>NUCLEOTIDE SEQUENCE</scope>
    <source>
        <strain evidence="3">CP3</strain>
    </source>
</reference>
<sequence length="92" mass="10430">MINSMIIDENDNVIVAIEAIKKGSDVNYKLNGEVKTIIAMEDIKIYHKVSIREIKKGEPILKYGEHIGIAGKDIEIGMHVHVHNIESHREEL</sequence>
<dbReference type="GO" id="GO:0016829">
    <property type="term" value="F:lyase activity"/>
    <property type="evidence" value="ECO:0007669"/>
    <property type="project" value="UniProtKB-KW"/>
</dbReference>
<evidence type="ECO:0000313" key="4">
    <source>
        <dbReference type="Proteomes" id="UP001141183"/>
    </source>
</evidence>
<name>A0A9X3XLQ2_9CLOT</name>
<comment type="caution">
    <text evidence="3">The sequence shown here is derived from an EMBL/GenBank/DDBJ whole genome shotgun (WGS) entry which is preliminary data.</text>
</comment>
<accession>A0A9X3XLQ2</accession>
<dbReference type="GeneID" id="93044930"/>
<organism evidence="3 4">
    <name type="scientific">Clostridium tertium</name>
    <dbReference type="NCBI Taxonomy" id="1559"/>
    <lineage>
        <taxon>Bacteria</taxon>
        <taxon>Bacillati</taxon>
        <taxon>Bacillota</taxon>
        <taxon>Clostridia</taxon>
        <taxon>Eubacteriales</taxon>
        <taxon>Clostridiaceae</taxon>
        <taxon>Clostridium</taxon>
    </lineage>
</organism>
<evidence type="ECO:0000259" key="2">
    <source>
        <dbReference type="SMART" id="SM00858"/>
    </source>
</evidence>
<dbReference type="GO" id="GO:0016787">
    <property type="term" value="F:hydrolase activity"/>
    <property type="evidence" value="ECO:0007669"/>
    <property type="project" value="UniProtKB-KW"/>
</dbReference>
<dbReference type="RefSeq" id="WP_097033347.1">
    <property type="nucleotide sequence ID" value="NZ_BAAACM010000021.1"/>
</dbReference>